<evidence type="ECO:0000256" key="17">
    <source>
        <dbReference type="ARBA" id="ARBA00048679"/>
    </source>
</evidence>
<dbReference type="InterPro" id="IPR011009">
    <property type="entry name" value="Kinase-like_dom_sf"/>
</dbReference>
<evidence type="ECO:0000256" key="19">
    <source>
        <dbReference type="SAM" id="Phobius"/>
    </source>
</evidence>
<evidence type="ECO:0000256" key="18">
    <source>
        <dbReference type="SAM" id="MobiDB-lite"/>
    </source>
</evidence>
<dbReference type="GO" id="GO:0005524">
    <property type="term" value="F:ATP binding"/>
    <property type="evidence" value="ECO:0007669"/>
    <property type="project" value="UniProtKB-KW"/>
</dbReference>
<evidence type="ECO:0000256" key="2">
    <source>
        <dbReference type="ARBA" id="ARBA00008684"/>
    </source>
</evidence>
<keyword evidence="5" id="KW-0433">Leucine-rich repeat</keyword>
<accession>A0A2P5CIZ1</accession>
<evidence type="ECO:0000256" key="11">
    <source>
        <dbReference type="ARBA" id="ARBA00022777"/>
    </source>
</evidence>
<organism evidence="22 23">
    <name type="scientific">Parasponia andersonii</name>
    <name type="common">Sponia andersonii</name>
    <dbReference type="NCBI Taxonomy" id="3476"/>
    <lineage>
        <taxon>Eukaryota</taxon>
        <taxon>Viridiplantae</taxon>
        <taxon>Streptophyta</taxon>
        <taxon>Embryophyta</taxon>
        <taxon>Tracheophyta</taxon>
        <taxon>Spermatophyta</taxon>
        <taxon>Magnoliopsida</taxon>
        <taxon>eudicotyledons</taxon>
        <taxon>Gunneridae</taxon>
        <taxon>Pentapetalae</taxon>
        <taxon>rosids</taxon>
        <taxon>fabids</taxon>
        <taxon>Rosales</taxon>
        <taxon>Cannabaceae</taxon>
        <taxon>Parasponia</taxon>
    </lineage>
</organism>
<feature type="compositionally biased region" description="Basic and acidic residues" evidence="18">
    <location>
        <begin position="642"/>
        <end position="655"/>
    </location>
</feature>
<keyword evidence="23" id="KW-1185">Reference proteome</keyword>
<keyword evidence="9" id="KW-0677">Repeat</keyword>
<keyword evidence="8 20" id="KW-0732">Signal</keyword>
<dbReference type="SUPFAM" id="SSF56112">
    <property type="entry name" value="Protein kinase-like (PK-like)"/>
    <property type="match status" value="1"/>
</dbReference>
<comment type="catalytic activity">
    <reaction evidence="16">
        <text>L-threonyl-[protein] + ATP = O-phospho-L-threonyl-[protein] + ADP + H(+)</text>
        <dbReference type="Rhea" id="RHEA:46608"/>
        <dbReference type="Rhea" id="RHEA-COMP:11060"/>
        <dbReference type="Rhea" id="RHEA-COMP:11605"/>
        <dbReference type="ChEBI" id="CHEBI:15378"/>
        <dbReference type="ChEBI" id="CHEBI:30013"/>
        <dbReference type="ChEBI" id="CHEBI:30616"/>
        <dbReference type="ChEBI" id="CHEBI:61977"/>
        <dbReference type="ChEBI" id="CHEBI:456216"/>
        <dbReference type="EC" id="2.7.11.1"/>
    </reaction>
</comment>
<evidence type="ECO:0000256" key="16">
    <source>
        <dbReference type="ARBA" id="ARBA00047899"/>
    </source>
</evidence>
<keyword evidence="10" id="KW-0547">Nucleotide-binding</keyword>
<evidence type="ECO:0000256" key="12">
    <source>
        <dbReference type="ARBA" id="ARBA00022840"/>
    </source>
</evidence>
<feature type="transmembrane region" description="Helical" evidence="19">
    <location>
        <begin position="271"/>
        <end position="292"/>
    </location>
</feature>
<keyword evidence="4" id="KW-0597">Phosphoprotein</keyword>
<keyword evidence="6" id="KW-0808">Transferase</keyword>
<dbReference type="PROSITE" id="PS51257">
    <property type="entry name" value="PROKAR_LIPOPROTEIN"/>
    <property type="match status" value="1"/>
</dbReference>
<comment type="catalytic activity">
    <reaction evidence="17">
        <text>L-seryl-[protein] + ATP = O-phospho-L-seryl-[protein] + ADP + H(+)</text>
        <dbReference type="Rhea" id="RHEA:17989"/>
        <dbReference type="Rhea" id="RHEA-COMP:9863"/>
        <dbReference type="Rhea" id="RHEA-COMP:11604"/>
        <dbReference type="ChEBI" id="CHEBI:15378"/>
        <dbReference type="ChEBI" id="CHEBI:29999"/>
        <dbReference type="ChEBI" id="CHEBI:30616"/>
        <dbReference type="ChEBI" id="CHEBI:83421"/>
        <dbReference type="ChEBI" id="CHEBI:456216"/>
        <dbReference type="EC" id="2.7.11.1"/>
    </reaction>
</comment>
<name>A0A2P5CIZ1_PARAD</name>
<dbReference type="EMBL" id="JXTB01000125">
    <property type="protein sequence ID" value="PON60974.1"/>
    <property type="molecule type" value="Genomic_DNA"/>
</dbReference>
<evidence type="ECO:0000256" key="5">
    <source>
        <dbReference type="ARBA" id="ARBA00022614"/>
    </source>
</evidence>
<dbReference type="Gene3D" id="3.80.10.10">
    <property type="entry name" value="Ribonuclease Inhibitor"/>
    <property type="match status" value="2"/>
</dbReference>
<dbReference type="STRING" id="3476.A0A2P5CIZ1"/>
<reference evidence="23" key="1">
    <citation type="submission" date="2016-06" db="EMBL/GenBank/DDBJ databases">
        <title>Parallel loss of symbiosis genes in relatives of nitrogen-fixing non-legume Parasponia.</title>
        <authorList>
            <person name="Van Velzen R."/>
            <person name="Holmer R."/>
            <person name="Bu F."/>
            <person name="Rutten L."/>
            <person name="Van Zeijl A."/>
            <person name="Liu W."/>
            <person name="Santuari L."/>
            <person name="Cao Q."/>
            <person name="Sharma T."/>
            <person name="Shen D."/>
            <person name="Roswanjaya Y."/>
            <person name="Wardhani T."/>
            <person name="Kalhor M.S."/>
            <person name="Jansen J."/>
            <person name="Van den Hoogen J."/>
            <person name="Gungor B."/>
            <person name="Hartog M."/>
            <person name="Hontelez J."/>
            <person name="Verver J."/>
            <person name="Yang W.-C."/>
            <person name="Schijlen E."/>
            <person name="Repin R."/>
            <person name="Schilthuizen M."/>
            <person name="Schranz E."/>
            <person name="Heidstra R."/>
            <person name="Miyata K."/>
            <person name="Fedorova E."/>
            <person name="Kohlen W."/>
            <person name="Bisseling T."/>
            <person name="Smit S."/>
            <person name="Geurts R."/>
        </authorList>
    </citation>
    <scope>NUCLEOTIDE SEQUENCE [LARGE SCALE GENOMIC DNA]</scope>
    <source>
        <strain evidence="23">cv. WU1-14</strain>
    </source>
</reference>
<dbReference type="InterPro" id="IPR046959">
    <property type="entry name" value="PRK1-6/SRF4-like"/>
</dbReference>
<evidence type="ECO:0000256" key="3">
    <source>
        <dbReference type="ARBA" id="ARBA00012513"/>
    </source>
</evidence>
<dbReference type="GO" id="GO:0004674">
    <property type="term" value="F:protein serine/threonine kinase activity"/>
    <property type="evidence" value="ECO:0007669"/>
    <property type="project" value="UniProtKB-EC"/>
</dbReference>
<dbReference type="InterPro" id="IPR001245">
    <property type="entry name" value="Ser-Thr/Tyr_kinase_cat_dom"/>
</dbReference>
<evidence type="ECO:0000256" key="15">
    <source>
        <dbReference type="ARBA" id="ARBA00023170"/>
    </source>
</evidence>
<keyword evidence="12" id="KW-0067">ATP-binding</keyword>
<evidence type="ECO:0000313" key="23">
    <source>
        <dbReference type="Proteomes" id="UP000237105"/>
    </source>
</evidence>
<proteinExistence type="inferred from homology"/>
<sequence length="678" mass="75829">MGVRVARPLRAPTPQTSFLFLLVIISCMTSSPPLAGGAPDAVDALMRFKNSLSNSKSLTSWDPKKTAPCDGHRANWIGVLCFNGNVRGLQLENMGLKGVADVDLLISLPHFRTLSFMNNTLAGPIPDLKRLSRLRSVYLSYNHFWGEIPDDVFAGMRFLKKALLSNNEFQGKIPSSLVALPKLVELRLDGNKFDGLIPDFPQQSLKRINVSNNDLEGPIPESLGKMDSTAFSGNKNLCGPPLESCTAPSPAPIIVLQDTNNSWKKSQLQKFILMGLIAVLIVAVLAAASIIASSNRRRHSQLDRTTTTNMDHHHNTSTTTSHVNNQSDAKLEAEAYGNHAKKAAAEGKLTFLRDDRQRFDLHELLRASAEILGSGTFGASYKATIKCDSMVVKRYKQMNSLGREEFHEHMRRLGRLVHPNLLPLVAYYYRREEKLLVYDFVENGSLAFHLHGNHRSVDQPALDWPTRLRIIKGIAKGLKYLYKTLPSLVVPHGHLKSSNVVLGENFEPFMTDYALLPAINLDHAAHLMMAYKSPEYAKLRRITKKTDVWSLGILILEILTGKFPENYLTQRYDPGADLASWVNEMIKEKRTSQVFDEEMGGAKNSKGELLKLLKIGVSCCEEDVERRLNLNEAFEKIEKLNHSHHHDDHGSDDQILHQFSPNIVSGPDQEDGYISRAM</sequence>
<protein>
    <recommendedName>
        <fullName evidence="3">non-specific serine/threonine protein kinase</fullName>
        <ecNumber evidence="3">2.7.11.1</ecNumber>
    </recommendedName>
</protein>
<keyword evidence="15" id="KW-0675">Receptor</keyword>
<dbReference type="OrthoDB" id="418615at2759"/>
<dbReference type="InterPro" id="IPR013210">
    <property type="entry name" value="LRR_N_plant-typ"/>
</dbReference>
<dbReference type="PANTHER" id="PTHR48007">
    <property type="entry name" value="LEUCINE-RICH REPEAT RECEPTOR-LIKE PROTEIN KINASE PXC1"/>
    <property type="match status" value="1"/>
</dbReference>
<dbReference type="Pfam" id="PF08263">
    <property type="entry name" value="LRRNT_2"/>
    <property type="match status" value="1"/>
</dbReference>
<feature type="chain" id="PRO_5015152617" description="non-specific serine/threonine protein kinase" evidence="20">
    <location>
        <begin position="38"/>
        <end position="678"/>
    </location>
</feature>
<evidence type="ECO:0000256" key="1">
    <source>
        <dbReference type="ARBA" id="ARBA00004167"/>
    </source>
</evidence>
<evidence type="ECO:0000313" key="22">
    <source>
        <dbReference type="EMBL" id="PON60974.1"/>
    </source>
</evidence>
<feature type="domain" description="Protein kinase" evidence="21">
    <location>
        <begin position="366"/>
        <end position="645"/>
    </location>
</feature>
<evidence type="ECO:0000256" key="20">
    <source>
        <dbReference type="SAM" id="SignalP"/>
    </source>
</evidence>
<evidence type="ECO:0000256" key="7">
    <source>
        <dbReference type="ARBA" id="ARBA00022692"/>
    </source>
</evidence>
<keyword evidence="14 19" id="KW-0472">Membrane</keyword>
<evidence type="ECO:0000256" key="8">
    <source>
        <dbReference type="ARBA" id="ARBA00022729"/>
    </source>
</evidence>
<dbReference type="AlphaFoldDB" id="A0A2P5CIZ1"/>
<evidence type="ECO:0000256" key="9">
    <source>
        <dbReference type="ARBA" id="ARBA00022737"/>
    </source>
</evidence>
<feature type="compositionally biased region" description="Low complexity" evidence="18">
    <location>
        <begin position="316"/>
        <end position="325"/>
    </location>
</feature>
<dbReference type="Gene3D" id="1.10.510.10">
    <property type="entry name" value="Transferase(Phosphotransferase) domain 1"/>
    <property type="match status" value="1"/>
</dbReference>
<evidence type="ECO:0000256" key="13">
    <source>
        <dbReference type="ARBA" id="ARBA00022989"/>
    </source>
</evidence>
<evidence type="ECO:0000256" key="4">
    <source>
        <dbReference type="ARBA" id="ARBA00022553"/>
    </source>
</evidence>
<keyword evidence="13 19" id="KW-1133">Transmembrane helix</keyword>
<dbReference type="SUPFAM" id="SSF52058">
    <property type="entry name" value="L domain-like"/>
    <property type="match status" value="1"/>
</dbReference>
<dbReference type="InterPro" id="IPR001611">
    <property type="entry name" value="Leu-rich_rpt"/>
</dbReference>
<dbReference type="Pfam" id="PF00560">
    <property type="entry name" value="LRR_1"/>
    <property type="match status" value="1"/>
</dbReference>
<dbReference type="Gene3D" id="3.30.200.20">
    <property type="entry name" value="Phosphorylase Kinase, domain 1"/>
    <property type="match status" value="1"/>
</dbReference>
<dbReference type="FunFam" id="3.30.200.20:FF:000307">
    <property type="entry name" value="pollen receptor-like kinase 1"/>
    <property type="match status" value="1"/>
</dbReference>
<feature type="signal peptide" evidence="20">
    <location>
        <begin position="1"/>
        <end position="37"/>
    </location>
</feature>
<evidence type="ECO:0000256" key="10">
    <source>
        <dbReference type="ARBA" id="ARBA00022741"/>
    </source>
</evidence>
<keyword evidence="7 19" id="KW-0812">Transmembrane</keyword>
<gene>
    <name evidence="22" type="ORF">PanWU01x14_149420</name>
</gene>
<evidence type="ECO:0000259" key="21">
    <source>
        <dbReference type="PROSITE" id="PS50011"/>
    </source>
</evidence>
<dbReference type="PANTHER" id="PTHR48007:SF19">
    <property type="entry name" value="POLLEN RECEPTOR-LIKE KINASE 5"/>
    <property type="match status" value="1"/>
</dbReference>
<dbReference type="Proteomes" id="UP000237105">
    <property type="component" value="Unassembled WGS sequence"/>
</dbReference>
<dbReference type="Pfam" id="PF13855">
    <property type="entry name" value="LRR_8"/>
    <property type="match status" value="1"/>
</dbReference>
<dbReference type="Pfam" id="PF07714">
    <property type="entry name" value="PK_Tyr_Ser-Thr"/>
    <property type="match status" value="1"/>
</dbReference>
<dbReference type="FunFam" id="1.10.510.10:FF:000480">
    <property type="entry name" value="Pollen receptor-like kinase 1"/>
    <property type="match status" value="1"/>
</dbReference>
<comment type="similarity">
    <text evidence="2">Belongs to the protein kinase superfamily. Ser/Thr protein kinase family.</text>
</comment>
<comment type="subcellular location">
    <subcellularLocation>
        <location evidence="1">Membrane</location>
        <topology evidence="1">Single-pass membrane protein</topology>
    </subcellularLocation>
</comment>
<dbReference type="InterPro" id="IPR032675">
    <property type="entry name" value="LRR_dom_sf"/>
</dbReference>
<dbReference type="EC" id="2.7.11.1" evidence="3"/>
<evidence type="ECO:0000256" key="6">
    <source>
        <dbReference type="ARBA" id="ARBA00022679"/>
    </source>
</evidence>
<feature type="region of interest" description="Disordered" evidence="18">
    <location>
        <begin position="642"/>
        <end position="678"/>
    </location>
</feature>
<comment type="caution">
    <text evidence="22">The sequence shown here is derived from an EMBL/GenBank/DDBJ whole genome shotgun (WGS) entry which is preliminary data.</text>
</comment>
<evidence type="ECO:0000256" key="14">
    <source>
        <dbReference type="ARBA" id="ARBA00023136"/>
    </source>
</evidence>
<dbReference type="PROSITE" id="PS50011">
    <property type="entry name" value="PROTEIN_KINASE_DOM"/>
    <property type="match status" value="1"/>
</dbReference>
<dbReference type="InterPro" id="IPR000719">
    <property type="entry name" value="Prot_kinase_dom"/>
</dbReference>
<keyword evidence="11 22" id="KW-0418">Kinase</keyword>
<dbReference type="GO" id="GO:0016020">
    <property type="term" value="C:membrane"/>
    <property type="evidence" value="ECO:0007669"/>
    <property type="project" value="UniProtKB-SubCell"/>
</dbReference>
<feature type="region of interest" description="Disordered" evidence="18">
    <location>
        <begin position="296"/>
        <end position="326"/>
    </location>
</feature>